<organism evidence="9 10">
    <name type="scientific">Acinetobacter baylyi</name>
    <dbReference type="NCBI Taxonomy" id="202950"/>
    <lineage>
        <taxon>Bacteria</taxon>
        <taxon>Pseudomonadati</taxon>
        <taxon>Pseudomonadota</taxon>
        <taxon>Gammaproteobacteria</taxon>
        <taxon>Moraxellales</taxon>
        <taxon>Moraxellaceae</taxon>
        <taxon>Acinetobacter</taxon>
    </lineage>
</organism>
<keyword evidence="5" id="KW-0418">Kinase</keyword>
<accession>A0ABU0V1K0</accession>
<dbReference type="Pfam" id="PF01288">
    <property type="entry name" value="HPPK"/>
    <property type="match status" value="1"/>
</dbReference>
<evidence type="ECO:0000256" key="1">
    <source>
        <dbReference type="ARBA" id="ARBA00005051"/>
    </source>
</evidence>
<dbReference type="RefSeq" id="WP_307004998.1">
    <property type="nucleotide sequence ID" value="NZ_JAUTBK010000002.1"/>
</dbReference>
<dbReference type="InterPro" id="IPR000550">
    <property type="entry name" value="Hppk"/>
</dbReference>
<reference evidence="9 10" key="1">
    <citation type="submission" date="2023-07" db="EMBL/GenBank/DDBJ databases">
        <title>Functional and genomic diversity of the sorghum phyllosphere microbiome.</title>
        <authorList>
            <person name="Shade A."/>
        </authorList>
    </citation>
    <scope>NUCLEOTIDE SEQUENCE [LARGE SCALE GENOMIC DNA]</scope>
    <source>
        <strain evidence="9 10">SORGH_AS_0887</strain>
    </source>
</reference>
<dbReference type="EMBL" id="JAUTBK010000002">
    <property type="protein sequence ID" value="MDQ1210383.1"/>
    <property type="molecule type" value="Genomic_DNA"/>
</dbReference>
<evidence type="ECO:0000256" key="3">
    <source>
        <dbReference type="ARBA" id="ARBA00022679"/>
    </source>
</evidence>
<proteinExistence type="predicted"/>
<dbReference type="EC" id="2.7.6.3" evidence="2"/>
<evidence type="ECO:0000256" key="2">
    <source>
        <dbReference type="ARBA" id="ARBA00013253"/>
    </source>
</evidence>
<evidence type="ECO:0000256" key="4">
    <source>
        <dbReference type="ARBA" id="ARBA00022741"/>
    </source>
</evidence>
<keyword evidence="3 9" id="KW-0808">Transferase</keyword>
<evidence type="ECO:0000313" key="9">
    <source>
        <dbReference type="EMBL" id="MDQ1210383.1"/>
    </source>
</evidence>
<comment type="caution">
    <text evidence="9">The sequence shown here is derived from an EMBL/GenBank/DDBJ whole genome shotgun (WGS) entry which is preliminary data.</text>
</comment>
<evidence type="ECO:0000256" key="7">
    <source>
        <dbReference type="ARBA" id="ARBA00022909"/>
    </source>
</evidence>
<keyword evidence="6" id="KW-0067">ATP-binding</keyword>
<keyword evidence="10" id="KW-1185">Reference proteome</keyword>
<gene>
    <name evidence="9" type="ORF">QE380_003306</name>
</gene>
<feature type="domain" description="7,8-dihydro-6-hydroxymethylpterin-pyrophosphokinase" evidence="8">
    <location>
        <begin position="10"/>
        <end position="118"/>
    </location>
</feature>
<comment type="pathway">
    <text evidence="1">Cofactor biosynthesis; tetrahydrofolate biosynthesis; 2-amino-4-hydroxy-6-hydroxymethyl-7,8-dihydropteridine diphosphate from 7,8-dihydroneopterin triphosphate: step 4/4.</text>
</comment>
<name>A0ABU0V1K0_ACIBI</name>
<evidence type="ECO:0000259" key="8">
    <source>
        <dbReference type="Pfam" id="PF01288"/>
    </source>
</evidence>
<protein>
    <recommendedName>
        <fullName evidence="2">2-amino-4-hydroxy-6-hydroxymethyldihydropteridine diphosphokinase</fullName>
        <ecNumber evidence="2">2.7.6.3</ecNumber>
    </recommendedName>
</protein>
<keyword evidence="4" id="KW-0547">Nucleotide-binding</keyword>
<keyword evidence="7" id="KW-0289">Folate biosynthesis</keyword>
<dbReference type="GO" id="GO:0003848">
    <property type="term" value="F:2-amino-4-hydroxy-6-hydroxymethyldihydropteridine diphosphokinase activity"/>
    <property type="evidence" value="ECO:0007669"/>
    <property type="project" value="UniProtKB-EC"/>
</dbReference>
<evidence type="ECO:0000256" key="5">
    <source>
        <dbReference type="ARBA" id="ARBA00022777"/>
    </source>
</evidence>
<evidence type="ECO:0000256" key="6">
    <source>
        <dbReference type="ARBA" id="ARBA00022840"/>
    </source>
</evidence>
<dbReference type="Proteomes" id="UP001233360">
    <property type="component" value="Unassembled WGS sequence"/>
</dbReference>
<evidence type="ECO:0000313" key="10">
    <source>
        <dbReference type="Proteomes" id="UP001233360"/>
    </source>
</evidence>
<sequence>MNANATIFALALSSNLNQKQHFEMAYRQIQSWGDVQFSSVYKIPCRDGVGEDYWNSACLLVSDLSAQEIELHLKQLEALSGRVRPSHQISLDVDLIAWGSTLDQMQFNPKKLPLAVDVKIPLYELWPNTDLEVKYLNYPKIDFNVNLQVISSS</sequence>
<dbReference type="SUPFAM" id="SSF55083">
    <property type="entry name" value="6-hydroxymethyl-7,8-dihydropterin pyrophosphokinase, HPPK"/>
    <property type="match status" value="1"/>
</dbReference>
<dbReference type="Gene3D" id="3.30.70.560">
    <property type="entry name" value="7,8-Dihydro-6-hydroxymethylpterin-pyrophosphokinase HPPK"/>
    <property type="match status" value="1"/>
</dbReference>
<dbReference type="InterPro" id="IPR035907">
    <property type="entry name" value="Hppk_sf"/>
</dbReference>